<organism evidence="1 2">
    <name type="scientific">Plakobranchus ocellatus</name>
    <dbReference type="NCBI Taxonomy" id="259542"/>
    <lineage>
        <taxon>Eukaryota</taxon>
        <taxon>Metazoa</taxon>
        <taxon>Spiralia</taxon>
        <taxon>Lophotrochozoa</taxon>
        <taxon>Mollusca</taxon>
        <taxon>Gastropoda</taxon>
        <taxon>Heterobranchia</taxon>
        <taxon>Euthyneura</taxon>
        <taxon>Panpulmonata</taxon>
        <taxon>Sacoglossa</taxon>
        <taxon>Placobranchoidea</taxon>
        <taxon>Plakobranchidae</taxon>
        <taxon>Plakobranchus</taxon>
    </lineage>
</organism>
<proteinExistence type="predicted"/>
<accession>A0AAV4DE53</accession>
<dbReference type="Proteomes" id="UP000735302">
    <property type="component" value="Unassembled WGS sequence"/>
</dbReference>
<evidence type="ECO:0000313" key="2">
    <source>
        <dbReference type="Proteomes" id="UP000735302"/>
    </source>
</evidence>
<evidence type="ECO:0000313" key="1">
    <source>
        <dbReference type="EMBL" id="GFO42396.1"/>
    </source>
</evidence>
<protein>
    <submittedName>
        <fullName evidence="1">Uncharacterized protein</fullName>
    </submittedName>
</protein>
<reference evidence="1 2" key="1">
    <citation type="journal article" date="2021" name="Elife">
        <title>Chloroplast acquisition without the gene transfer in kleptoplastic sea slugs, Plakobranchus ocellatus.</title>
        <authorList>
            <person name="Maeda T."/>
            <person name="Takahashi S."/>
            <person name="Yoshida T."/>
            <person name="Shimamura S."/>
            <person name="Takaki Y."/>
            <person name="Nagai Y."/>
            <person name="Toyoda A."/>
            <person name="Suzuki Y."/>
            <person name="Arimoto A."/>
            <person name="Ishii H."/>
            <person name="Satoh N."/>
            <person name="Nishiyama T."/>
            <person name="Hasebe M."/>
            <person name="Maruyama T."/>
            <person name="Minagawa J."/>
            <person name="Obokata J."/>
            <person name="Shigenobu S."/>
        </authorList>
    </citation>
    <scope>NUCLEOTIDE SEQUENCE [LARGE SCALE GENOMIC DNA]</scope>
</reference>
<sequence length="122" mass="13992">MRSGRFDASMRSDAHRCRIGENGKAHYKPPEEQVCFHTMRACSGSEIFLLCVAMPGEFLNPEHLQDKNCSVFESLTVMIAIRNFKWGRFYLRLVCWPAACLGLCTVKELSTIDIHMHNVRDL</sequence>
<keyword evidence="2" id="KW-1185">Reference proteome</keyword>
<dbReference type="EMBL" id="BLXT01007807">
    <property type="protein sequence ID" value="GFO42396.1"/>
    <property type="molecule type" value="Genomic_DNA"/>
</dbReference>
<comment type="caution">
    <text evidence="1">The sequence shown here is derived from an EMBL/GenBank/DDBJ whole genome shotgun (WGS) entry which is preliminary data.</text>
</comment>
<gene>
    <name evidence="1" type="ORF">PoB_006890100</name>
</gene>
<name>A0AAV4DE53_9GAST</name>
<dbReference type="AlphaFoldDB" id="A0AAV4DE53"/>